<feature type="transmembrane region" description="Helical" evidence="2">
    <location>
        <begin position="357"/>
        <end position="378"/>
    </location>
</feature>
<keyword evidence="1" id="KW-0175">Coiled coil</keyword>
<feature type="transmembrane region" description="Helical" evidence="2">
    <location>
        <begin position="102"/>
        <end position="119"/>
    </location>
</feature>
<feature type="transmembrane region" description="Helical" evidence="2">
    <location>
        <begin position="432"/>
        <end position="453"/>
    </location>
</feature>
<feature type="transmembrane region" description="Helical" evidence="2">
    <location>
        <begin position="74"/>
        <end position="96"/>
    </location>
</feature>
<evidence type="ECO:0000259" key="3">
    <source>
        <dbReference type="Pfam" id="PF02517"/>
    </source>
</evidence>
<name>A0A318TB04_9BACL</name>
<keyword evidence="2" id="KW-1133">Transmembrane helix</keyword>
<dbReference type="AlphaFoldDB" id="A0A318TB04"/>
<reference evidence="4 5" key="1">
    <citation type="submission" date="2018-06" db="EMBL/GenBank/DDBJ databases">
        <title>Genomic Encyclopedia of Archaeal and Bacterial Type Strains, Phase II (KMG-II): from individual species to whole genera.</title>
        <authorList>
            <person name="Goeker M."/>
        </authorList>
    </citation>
    <scope>NUCLEOTIDE SEQUENCE [LARGE SCALE GENOMIC DNA]</scope>
    <source>
        <strain evidence="4 5">KACC 16626</strain>
    </source>
</reference>
<feature type="domain" description="CAAX prenyl protease 2/Lysostaphin resistance protein A-like" evidence="3">
    <location>
        <begin position="389"/>
        <end position="499"/>
    </location>
</feature>
<dbReference type="OrthoDB" id="2357478at2"/>
<dbReference type="GO" id="GO:0004175">
    <property type="term" value="F:endopeptidase activity"/>
    <property type="evidence" value="ECO:0007669"/>
    <property type="project" value="UniProtKB-ARBA"/>
</dbReference>
<dbReference type="GO" id="GO:0080120">
    <property type="term" value="P:CAAX-box protein maturation"/>
    <property type="evidence" value="ECO:0007669"/>
    <property type="project" value="UniProtKB-ARBA"/>
</dbReference>
<dbReference type="Pfam" id="PF02517">
    <property type="entry name" value="Rce1-like"/>
    <property type="match status" value="1"/>
</dbReference>
<protein>
    <submittedName>
        <fullName evidence="4">CAAX prenyl protease-like protein</fullName>
    </submittedName>
</protein>
<organism evidence="4 5">
    <name type="scientific">Ureibacillus chungkukjangi</name>
    <dbReference type="NCBI Taxonomy" id="1202712"/>
    <lineage>
        <taxon>Bacteria</taxon>
        <taxon>Bacillati</taxon>
        <taxon>Bacillota</taxon>
        <taxon>Bacilli</taxon>
        <taxon>Bacillales</taxon>
        <taxon>Caryophanaceae</taxon>
        <taxon>Ureibacillus</taxon>
    </lineage>
</organism>
<evidence type="ECO:0000313" key="5">
    <source>
        <dbReference type="Proteomes" id="UP000247416"/>
    </source>
</evidence>
<dbReference type="InterPro" id="IPR003675">
    <property type="entry name" value="Rce1/LyrA-like_dom"/>
</dbReference>
<keyword evidence="4" id="KW-0645">Protease</keyword>
<dbReference type="RefSeq" id="WP_107937882.1">
    <property type="nucleotide sequence ID" value="NZ_PYWJ01000066.1"/>
</dbReference>
<accession>A0A318TB04</accession>
<comment type="caution">
    <text evidence="4">The sequence shown here is derived from an EMBL/GenBank/DDBJ whole genome shotgun (WGS) entry which is preliminary data.</text>
</comment>
<proteinExistence type="predicted"/>
<keyword evidence="2" id="KW-0472">Membrane</keyword>
<feature type="transmembrane region" description="Helical" evidence="2">
    <location>
        <begin position="267"/>
        <end position="287"/>
    </location>
</feature>
<sequence length="509" mass="58406">MDKQMIVSLIILLTLLEVFVAYLFVKYKQGKIDHNPIITIILKEWKILFYAFFRWKRNKVSSENSFSLHKNSSYFWLFIALLHEQIIEMIVFHIYFKKVEPSYAYVFSGLHLYSILYMLGDYNWVRNTPVCIKNNVVEMKIGARREISFHIRDIRLIRKAEIAYSKNGAIIHEKDVFHLTVFPRVLTRIFGITEELKHEIVFKEPISYKGYFGLKKKVSKVLIYIEDSNQLVNILEKKMEDLEEEDESIQEDKVVTNKKSPLIQWEIYLTLVFLNVLGALAMAPYAIAREGYHKEMGISEWLFTLIFSGQMLLEAAILLFLALLMGKSVKIKMPILETIFSKKNVERQLLKKVGMSVIYGIMTSIVIMIVSYFISYSLGIDNSSINEPVWWLGTLGSFGAGITEETIFRLFLVTAIIWLLTKAGKGKIPIGFSIWTAIIFAALIFGLLHYGVAASTYEMTLGLFLGMLLINGIGGIVFGALFVYIGIEFAMIAHFIADIIIHVVAPLFI</sequence>
<evidence type="ECO:0000313" key="4">
    <source>
        <dbReference type="EMBL" id="PYF01766.1"/>
    </source>
</evidence>
<keyword evidence="2" id="KW-0812">Transmembrane</keyword>
<dbReference type="GO" id="GO:0006508">
    <property type="term" value="P:proteolysis"/>
    <property type="evidence" value="ECO:0007669"/>
    <property type="project" value="UniProtKB-KW"/>
</dbReference>
<feature type="transmembrane region" description="Helical" evidence="2">
    <location>
        <begin position="302"/>
        <end position="324"/>
    </location>
</feature>
<keyword evidence="4" id="KW-0378">Hydrolase</keyword>
<dbReference type="Proteomes" id="UP000247416">
    <property type="component" value="Unassembled WGS sequence"/>
</dbReference>
<feature type="transmembrane region" description="Helical" evidence="2">
    <location>
        <begin position="37"/>
        <end position="53"/>
    </location>
</feature>
<feature type="transmembrane region" description="Helical" evidence="2">
    <location>
        <begin position="398"/>
        <end position="420"/>
    </location>
</feature>
<dbReference type="EMBL" id="QJTJ01000057">
    <property type="protein sequence ID" value="PYF01766.1"/>
    <property type="molecule type" value="Genomic_DNA"/>
</dbReference>
<gene>
    <name evidence="4" type="ORF">BJ095_1571</name>
</gene>
<keyword evidence="5" id="KW-1185">Reference proteome</keyword>
<evidence type="ECO:0000256" key="2">
    <source>
        <dbReference type="SAM" id="Phobius"/>
    </source>
</evidence>
<evidence type="ECO:0000256" key="1">
    <source>
        <dbReference type="SAM" id="Coils"/>
    </source>
</evidence>
<feature type="transmembrane region" description="Helical" evidence="2">
    <location>
        <begin position="7"/>
        <end position="25"/>
    </location>
</feature>
<feature type="coiled-coil region" evidence="1">
    <location>
        <begin position="225"/>
        <end position="259"/>
    </location>
</feature>
<feature type="transmembrane region" description="Helical" evidence="2">
    <location>
        <begin position="459"/>
        <end position="482"/>
    </location>
</feature>